<comment type="catalytic activity">
    <reaction evidence="12">
        <text>L-isoleucine + 2-oxoglutarate = (S)-3-methyl-2-oxopentanoate + L-glutamate</text>
        <dbReference type="Rhea" id="RHEA:24801"/>
        <dbReference type="ChEBI" id="CHEBI:16810"/>
        <dbReference type="ChEBI" id="CHEBI:29985"/>
        <dbReference type="ChEBI" id="CHEBI:35146"/>
        <dbReference type="ChEBI" id="CHEBI:58045"/>
        <dbReference type="EC" id="2.6.1.42"/>
    </reaction>
</comment>
<dbReference type="GO" id="GO:0008652">
    <property type="term" value="P:amino acid biosynthetic process"/>
    <property type="evidence" value="ECO:0007669"/>
    <property type="project" value="UniProtKB-ARBA"/>
</dbReference>
<dbReference type="Pfam" id="PF01063">
    <property type="entry name" value="Aminotran_4"/>
    <property type="match status" value="1"/>
</dbReference>
<dbReference type="FunFam" id="3.20.10.10:FF:000002">
    <property type="entry name" value="D-alanine aminotransferase"/>
    <property type="match status" value="1"/>
</dbReference>
<evidence type="ECO:0000256" key="6">
    <source>
        <dbReference type="ARBA" id="ARBA00009320"/>
    </source>
</evidence>
<dbReference type="InterPro" id="IPR001544">
    <property type="entry name" value="Aminotrans_IV"/>
</dbReference>
<dbReference type="InterPro" id="IPR043132">
    <property type="entry name" value="BCAT-like_C"/>
</dbReference>
<proteinExistence type="inferred from homology"/>
<dbReference type="RefSeq" id="WP_151159112.1">
    <property type="nucleotide sequence ID" value="NZ_JACHIL010000002.1"/>
</dbReference>
<keyword evidence="9" id="KW-0663">Pyridoxal phosphate</keyword>
<comment type="pathway">
    <text evidence="3">Amino-acid biosynthesis; L-isoleucine biosynthesis; L-isoleucine from 2-oxobutanoate: step 4/4.</text>
</comment>
<evidence type="ECO:0000256" key="11">
    <source>
        <dbReference type="ARBA" id="ARBA00048212"/>
    </source>
</evidence>
<dbReference type="EMBL" id="JACHIL010000002">
    <property type="protein sequence ID" value="MBB5091040.1"/>
    <property type="molecule type" value="Genomic_DNA"/>
</dbReference>
<evidence type="ECO:0000256" key="3">
    <source>
        <dbReference type="ARBA" id="ARBA00004824"/>
    </source>
</evidence>
<evidence type="ECO:0000256" key="2">
    <source>
        <dbReference type="ARBA" id="ARBA00003109"/>
    </source>
</evidence>
<dbReference type="CDD" id="cd01558">
    <property type="entry name" value="D-AAT_like"/>
    <property type="match status" value="1"/>
</dbReference>
<keyword evidence="10" id="KW-0100">Branched-chain amino acid biosynthesis</keyword>
<keyword evidence="15" id="KW-1185">Reference proteome</keyword>
<dbReference type="Gene3D" id="3.20.10.10">
    <property type="entry name" value="D-amino Acid Aminotransferase, subunit A, domain 2"/>
    <property type="match status" value="1"/>
</dbReference>
<keyword evidence="10" id="KW-0028">Amino-acid biosynthesis</keyword>
<dbReference type="InterPro" id="IPR036038">
    <property type="entry name" value="Aminotransferase-like"/>
</dbReference>
<comment type="catalytic activity">
    <reaction evidence="11">
        <text>L-valine + 2-oxoglutarate = 3-methyl-2-oxobutanoate + L-glutamate</text>
        <dbReference type="Rhea" id="RHEA:24813"/>
        <dbReference type="ChEBI" id="CHEBI:11851"/>
        <dbReference type="ChEBI" id="CHEBI:16810"/>
        <dbReference type="ChEBI" id="CHEBI:29985"/>
        <dbReference type="ChEBI" id="CHEBI:57762"/>
        <dbReference type="EC" id="2.6.1.42"/>
    </reaction>
</comment>
<dbReference type="InterPro" id="IPR043131">
    <property type="entry name" value="BCAT-like_N"/>
</dbReference>
<reference evidence="14 15" key="1">
    <citation type="submission" date="2020-08" db="EMBL/GenBank/DDBJ databases">
        <title>Genomic Encyclopedia of Type Strains, Phase IV (KMG-IV): sequencing the most valuable type-strain genomes for metagenomic binning, comparative biology and taxonomic classification.</title>
        <authorList>
            <person name="Goeker M."/>
        </authorList>
    </citation>
    <scope>NUCLEOTIDE SEQUENCE [LARGE SCALE GENOMIC DNA]</scope>
    <source>
        <strain evidence="14 15">DSM 25620</strain>
    </source>
</reference>
<dbReference type="GO" id="GO:0005829">
    <property type="term" value="C:cytosol"/>
    <property type="evidence" value="ECO:0007669"/>
    <property type="project" value="TreeGrafter"/>
</dbReference>
<comment type="pathway">
    <text evidence="4">Amino-acid biosynthesis; L-valine biosynthesis; L-valine from pyruvate: step 4/4.</text>
</comment>
<dbReference type="PANTHER" id="PTHR42743">
    <property type="entry name" value="AMINO-ACID AMINOTRANSFERASE"/>
    <property type="match status" value="1"/>
</dbReference>
<comment type="catalytic activity">
    <reaction evidence="13">
        <text>L-leucine + 2-oxoglutarate = 4-methyl-2-oxopentanoate + L-glutamate</text>
        <dbReference type="Rhea" id="RHEA:18321"/>
        <dbReference type="ChEBI" id="CHEBI:16810"/>
        <dbReference type="ChEBI" id="CHEBI:17865"/>
        <dbReference type="ChEBI" id="CHEBI:29985"/>
        <dbReference type="ChEBI" id="CHEBI:57427"/>
        <dbReference type="EC" id="2.6.1.42"/>
    </reaction>
</comment>
<comment type="caution">
    <text evidence="14">The sequence shown here is derived from an EMBL/GenBank/DDBJ whole genome shotgun (WGS) entry which is preliminary data.</text>
</comment>
<dbReference type="InterPro" id="IPR050571">
    <property type="entry name" value="Class-IV_PLP-Dep_Aminotrnsfr"/>
</dbReference>
<evidence type="ECO:0000256" key="5">
    <source>
        <dbReference type="ARBA" id="ARBA00005072"/>
    </source>
</evidence>
<dbReference type="PANTHER" id="PTHR42743:SF11">
    <property type="entry name" value="AMINODEOXYCHORISMATE LYASE"/>
    <property type="match status" value="1"/>
</dbReference>
<evidence type="ECO:0000313" key="15">
    <source>
        <dbReference type="Proteomes" id="UP000531231"/>
    </source>
</evidence>
<evidence type="ECO:0000256" key="13">
    <source>
        <dbReference type="ARBA" id="ARBA00049229"/>
    </source>
</evidence>
<dbReference type="GO" id="GO:0009082">
    <property type="term" value="P:branched-chain amino acid biosynthetic process"/>
    <property type="evidence" value="ECO:0007669"/>
    <property type="project" value="UniProtKB-KW"/>
</dbReference>
<comment type="similarity">
    <text evidence="6">Belongs to the class-IV pyridoxal-phosphate-dependent aminotransferase family.</text>
</comment>
<keyword evidence="14" id="KW-0032">Aminotransferase</keyword>
<keyword evidence="14" id="KW-0808">Transferase</keyword>
<evidence type="ECO:0000256" key="4">
    <source>
        <dbReference type="ARBA" id="ARBA00004931"/>
    </source>
</evidence>
<comment type="pathway">
    <text evidence="5">Amino-acid biosynthesis; L-leucine biosynthesis; L-leucine from 3-methyl-2-oxobutanoate: step 4/4.</text>
</comment>
<dbReference type="AlphaFoldDB" id="A0A7W8AIU0"/>
<dbReference type="Proteomes" id="UP000531231">
    <property type="component" value="Unassembled WGS sequence"/>
</dbReference>
<comment type="cofactor">
    <cofactor evidence="1">
        <name>pyridoxal 5'-phosphate</name>
        <dbReference type="ChEBI" id="CHEBI:597326"/>
    </cofactor>
</comment>
<protein>
    <recommendedName>
        <fullName evidence="8">Probable branched-chain-amino-acid aminotransferase</fullName>
        <ecNumber evidence="7">2.6.1.42</ecNumber>
    </recommendedName>
</protein>
<organism evidence="14 15">
    <name type="scientific">Pseudochrobactrum saccharolyticum</name>
    <dbReference type="NCBI Taxonomy" id="354352"/>
    <lineage>
        <taxon>Bacteria</taxon>
        <taxon>Pseudomonadati</taxon>
        <taxon>Pseudomonadota</taxon>
        <taxon>Alphaproteobacteria</taxon>
        <taxon>Hyphomicrobiales</taxon>
        <taxon>Brucellaceae</taxon>
        <taxon>Pseudochrobactrum</taxon>
    </lineage>
</organism>
<dbReference type="EC" id="2.6.1.42" evidence="7"/>
<dbReference type="NCBIfam" id="NF005209">
    <property type="entry name" value="PRK06680.1"/>
    <property type="match status" value="1"/>
</dbReference>
<evidence type="ECO:0000313" key="14">
    <source>
        <dbReference type="EMBL" id="MBB5091040.1"/>
    </source>
</evidence>
<accession>A0A7W8AIU0</accession>
<evidence type="ECO:0000256" key="12">
    <source>
        <dbReference type="ARBA" id="ARBA00048798"/>
    </source>
</evidence>
<gene>
    <name evidence="14" type="ORF">HNQ68_001564</name>
</gene>
<evidence type="ECO:0000256" key="7">
    <source>
        <dbReference type="ARBA" id="ARBA00013053"/>
    </source>
</evidence>
<dbReference type="Gene3D" id="3.30.470.10">
    <property type="match status" value="1"/>
</dbReference>
<evidence type="ECO:0000256" key="9">
    <source>
        <dbReference type="ARBA" id="ARBA00022898"/>
    </source>
</evidence>
<evidence type="ECO:0000256" key="1">
    <source>
        <dbReference type="ARBA" id="ARBA00001933"/>
    </source>
</evidence>
<evidence type="ECO:0000256" key="8">
    <source>
        <dbReference type="ARBA" id="ARBA00014472"/>
    </source>
</evidence>
<name>A0A7W8AIU0_9HYPH</name>
<dbReference type="GO" id="GO:0004084">
    <property type="term" value="F:branched-chain-amino-acid transaminase activity"/>
    <property type="evidence" value="ECO:0007669"/>
    <property type="project" value="UniProtKB-EC"/>
</dbReference>
<comment type="function">
    <text evidence="2">Acts on leucine, isoleucine and valine.</text>
</comment>
<dbReference type="SUPFAM" id="SSF56752">
    <property type="entry name" value="D-aminoacid aminotransferase-like PLP-dependent enzymes"/>
    <property type="match status" value="1"/>
</dbReference>
<sequence length="282" mass="30979">MSRIVYVNGAYVPEEEAKISVFDRGFVFADGIYEVSAVIDGKLVDNDAHMARLGRSLKMIDVPAPMSDEDIITMQKELIKRNNLTEGVVYMQITRGAADRDFVYSADMKPTLVAFTQVKKLIGSASQQNGIAIHVVDDIRWQRRDIKTVMLLAQVLAKQEATAHGCQDAWMQEDGYITEGASSSAFIITAEGSLIVRPNSNAILPGCTRLAMLKIAEEQSLKIEERRFTLEEAFKAKEAFQTSASGFVTPVVKIAGTVIADGKPGAITRSLQEKYIEIAKAV</sequence>
<evidence type="ECO:0000256" key="10">
    <source>
        <dbReference type="ARBA" id="ARBA00023304"/>
    </source>
</evidence>